<evidence type="ECO:0000256" key="1">
    <source>
        <dbReference type="ARBA" id="ARBA00022729"/>
    </source>
</evidence>
<protein>
    <submittedName>
        <fullName evidence="5">Glucoamylase family protein</fullName>
    </submittedName>
</protein>
<dbReference type="Gene3D" id="1.50.10.140">
    <property type="match status" value="1"/>
</dbReference>
<dbReference type="PROSITE" id="PS51257">
    <property type="entry name" value="PROKAR_LIPOPROTEIN"/>
    <property type="match status" value="1"/>
</dbReference>
<evidence type="ECO:0000313" key="5">
    <source>
        <dbReference type="EMBL" id="XCH26801.1"/>
    </source>
</evidence>
<accession>A0AAU8FSJ6</accession>
<dbReference type="Gene3D" id="2.60.120.200">
    <property type="match status" value="1"/>
</dbReference>
<feature type="chain" id="PRO_5043818042" evidence="2">
    <location>
        <begin position="24"/>
        <end position="837"/>
    </location>
</feature>
<feature type="signal peptide" evidence="2">
    <location>
        <begin position="1"/>
        <end position="23"/>
    </location>
</feature>
<dbReference type="SUPFAM" id="SSF49899">
    <property type="entry name" value="Concanavalin A-like lectins/glucanases"/>
    <property type="match status" value="1"/>
</dbReference>
<evidence type="ECO:0000259" key="3">
    <source>
        <dbReference type="Pfam" id="PF10091"/>
    </source>
</evidence>
<proteinExistence type="predicted"/>
<keyword evidence="1 2" id="KW-0732">Signal</keyword>
<dbReference type="Pfam" id="PF13385">
    <property type="entry name" value="Laminin_G_3"/>
    <property type="match status" value="1"/>
</dbReference>
<gene>
    <name evidence="5" type="ORF">ABV298_10555</name>
</gene>
<dbReference type="EMBL" id="CP159289">
    <property type="protein sequence ID" value="XCH26801.1"/>
    <property type="molecule type" value="Genomic_DNA"/>
</dbReference>
<dbReference type="RefSeq" id="WP_353722083.1">
    <property type="nucleotide sequence ID" value="NZ_CP159289.1"/>
</dbReference>
<dbReference type="AlphaFoldDB" id="A0AAU8FSJ6"/>
<feature type="domain" description="SbsA Ig-like" evidence="4">
    <location>
        <begin position="336"/>
        <end position="411"/>
    </location>
</feature>
<evidence type="ECO:0000256" key="2">
    <source>
        <dbReference type="SAM" id="SignalP"/>
    </source>
</evidence>
<feature type="domain" description="Glycoamylase-like" evidence="3">
    <location>
        <begin position="606"/>
        <end position="821"/>
    </location>
</feature>
<dbReference type="InterPro" id="IPR019282">
    <property type="entry name" value="Glycoamylase-like_cons_dom"/>
</dbReference>
<dbReference type="GO" id="GO:0004553">
    <property type="term" value="F:hydrolase activity, hydrolyzing O-glycosyl compounds"/>
    <property type="evidence" value="ECO:0007669"/>
    <property type="project" value="UniProtKB-ARBA"/>
</dbReference>
<dbReference type="InterPro" id="IPR013320">
    <property type="entry name" value="ConA-like_dom_sf"/>
</dbReference>
<dbReference type="Pfam" id="PF13205">
    <property type="entry name" value="Big_5"/>
    <property type="match status" value="1"/>
</dbReference>
<reference evidence="5" key="1">
    <citation type="submission" date="2024-06" db="EMBL/GenBank/DDBJ databases">
        <title>Sequencing and assembly of the genome of Dyadobacter sp. strain 676, a symbiont of Cyamopsis tetragonoloba.</title>
        <authorList>
            <person name="Guro P."/>
            <person name="Sazanova A."/>
            <person name="Kuznetsova I."/>
            <person name="Belimov A."/>
            <person name="Safronova V."/>
        </authorList>
    </citation>
    <scope>NUCLEOTIDE SEQUENCE</scope>
    <source>
        <strain evidence="5">676</strain>
    </source>
</reference>
<dbReference type="Pfam" id="PF10091">
    <property type="entry name" value="Glycoamylase"/>
    <property type="match status" value="1"/>
</dbReference>
<dbReference type="InterPro" id="IPR032812">
    <property type="entry name" value="SbsA_Ig"/>
</dbReference>
<evidence type="ECO:0000259" key="4">
    <source>
        <dbReference type="Pfam" id="PF13205"/>
    </source>
</evidence>
<dbReference type="GO" id="GO:0005975">
    <property type="term" value="P:carbohydrate metabolic process"/>
    <property type="evidence" value="ECO:0007669"/>
    <property type="project" value="UniProtKB-ARBA"/>
</dbReference>
<name>A0AAU8FSJ6_9BACT</name>
<sequence length="837" mass="92012">MKTLKNKLAVALCVLTVPGVTSCYEKFDPESYAPSVTIGGFTSSDEIARANLVAHFPFDGNYSDVISNTAGTNTGTTFANGLKGQAMKGAKDGYVLFTPTAAILGLKSFTLTYWVNSPSTKAAGGIIGLVGLSQTDGFWGNIETFFENGGTDTDGIFKAHIQNDKTDAWVTKEGIVNLYNSWNHIALSYDATSSTFNVYVNGSKTATTTVAKFGELKWKNPGKMVFGTVQFQTKPSLTTGASAQDWASYLTGLLDEVRIYNVALKDAEVDALVKLESRGEIMPFKYLLLFCSLIWLGVSCKSEKEAPGPSNPGIPASFGFNSVKVNGTYSGFKYHDVNLKPKIRFTFSAPLSNATIPDGITFQSMSGEAVAYSSSLENGDSSVVITPSADLKYLTRYSVSATKALKSKTGGMLLNEVKVELITMLDSTDKFPVIGEEALLTLVQQQTFRYFWDFAHPVSGLARERNTSGDVVTSGGSGFGIMTIPVAIERKFITRAQGLERMQKIVGFLKKAQTFHGAFPHWLNGITGAAVPFSDKDNGADLVETSFLIQGLLTARQYFSESNAAETTLRTDINAIWRAVEWDWFRKNNENVLYWHWSPDYGWDMNHQIRGWNECLITYVLAAASPSHGIDKSVYDNGWAGNSTFTNGKEYYGITLPLGEPLGGPLFFSHYSFLGLNPTGLTDRFTNYFTQNKAHTLINYNYCKTNPQQYYGYSDQCWGLTASDIPGGYNASSPSNDKGVIAPTAALSAFPYTPAESMRALKFFYYKLGDRLWGEYGFHDAFSLDQLWFTDSYLAIDQGPIVVMIENYRTALPWKLFMSSPEVKTGLKKLGFNSPQL</sequence>
<organism evidence="5">
    <name type="scientific">Dyadobacter sp. 676</name>
    <dbReference type="NCBI Taxonomy" id="3088362"/>
    <lineage>
        <taxon>Bacteria</taxon>
        <taxon>Pseudomonadati</taxon>
        <taxon>Bacteroidota</taxon>
        <taxon>Cytophagia</taxon>
        <taxon>Cytophagales</taxon>
        <taxon>Spirosomataceae</taxon>
        <taxon>Dyadobacter</taxon>
    </lineage>
</organism>